<dbReference type="InterPro" id="IPR001781">
    <property type="entry name" value="Znf_LIM"/>
</dbReference>
<dbReference type="SUPFAM" id="SSF57716">
    <property type="entry name" value="Glucocorticoid receptor-like (DNA-binding domain)"/>
    <property type="match status" value="2"/>
</dbReference>
<dbReference type="Pfam" id="PF12315">
    <property type="entry name" value="DA1-like"/>
    <property type="match status" value="1"/>
</dbReference>
<name>A0AAP0FZ98_9ASPA</name>
<evidence type="ECO:0000256" key="3">
    <source>
        <dbReference type="PROSITE-ProRule" id="PRU00125"/>
    </source>
</evidence>
<feature type="compositionally biased region" description="Basic and acidic residues" evidence="4">
    <location>
        <begin position="48"/>
        <end position="57"/>
    </location>
</feature>
<dbReference type="PANTHER" id="PTHR24209:SF25">
    <property type="entry name" value="PROTEIN DA1-RELATED 1"/>
    <property type="match status" value="1"/>
</dbReference>
<dbReference type="PROSITE" id="PS50023">
    <property type="entry name" value="LIM_DOMAIN_2"/>
    <property type="match status" value="1"/>
</dbReference>
<feature type="domain" description="LIM zinc-binding" evidence="5">
    <location>
        <begin position="128"/>
        <end position="192"/>
    </location>
</feature>
<evidence type="ECO:0000313" key="6">
    <source>
        <dbReference type="EMBL" id="KAK8928166.1"/>
    </source>
</evidence>
<evidence type="ECO:0000256" key="1">
    <source>
        <dbReference type="ARBA" id="ARBA00022723"/>
    </source>
</evidence>
<organism evidence="6 7">
    <name type="scientific">Platanthera zijinensis</name>
    <dbReference type="NCBI Taxonomy" id="2320716"/>
    <lineage>
        <taxon>Eukaryota</taxon>
        <taxon>Viridiplantae</taxon>
        <taxon>Streptophyta</taxon>
        <taxon>Embryophyta</taxon>
        <taxon>Tracheophyta</taxon>
        <taxon>Spermatophyta</taxon>
        <taxon>Magnoliopsida</taxon>
        <taxon>Liliopsida</taxon>
        <taxon>Asparagales</taxon>
        <taxon>Orchidaceae</taxon>
        <taxon>Orchidoideae</taxon>
        <taxon>Orchideae</taxon>
        <taxon>Orchidinae</taxon>
        <taxon>Platanthera</taxon>
    </lineage>
</organism>
<dbReference type="InterPro" id="IPR045218">
    <property type="entry name" value="DA1-like"/>
</dbReference>
<evidence type="ECO:0000259" key="5">
    <source>
        <dbReference type="PROSITE" id="PS50023"/>
    </source>
</evidence>
<gene>
    <name evidence="6" type="primary">DA1</name>
    <name evidence="6" type="ORF">KSP39_PZI017454</name>
</gene>
<keyword evidence="3" id="KW-0440">LIM domain</keyword>
<dbReference type="InterPro" id="IPR022087">
    <property type="entry name" value="DA1-like_dom"/>
</dbReference>
<dbReference type="GO" id="GO:0043130">
    <property type="term" value="F:ubiquitin binding"/>
    <property type="evidence" value="ECO:0007669"/>
    <property type="project" value="TreeGrafter"/>
</dbReference>
<dbReference type="AlphaFoldDB" id="A0AAP0FZ98"/>
<dbReference type="EMBL" id="JBBWWQ010000015">
    <property type="protein sequence ID" value="KAK8928166.1"/>
    <property type="molecule type" value="Genomic_DNA"/>
</dbReference>
<reference evidence="6 7" key="1">
    <citation type="journal article" date="2022" name="Nat. Plants">
        <title>Genomes of leafy and leafless Platanthera orchids illuminate the evolution of mycoheterotrophy.</title>
        <authorList>
            <person name="Li M.H."/>
            <person name="Liu K.W."/>
            <person name="Li Z."/>
            <person name="Lu H.C."/>
            <person name="Ye Q.L."/>
            <person name="Zhang D."/>
            <person name="Wang J.Y."/>
            <person name="Li Y.F."/>
            <person name="Zhong Z.M."/>
            <person name="Liu X."/>
            <person name="Yu X."/>
            <person name="Liu D.K."/>
            <person name="Tu X.D."/>
            <person name="Liu B."/>
            <person name="Hao Y."/>
            <person name="Liao X.Y."/>
            <person name="Jiang Y.T."/>
            <person name="Sun W.H."/>
            <person name="Chen J."/>
            <person name="Chen Y.Q."/>
            <person name="Ai Y."/>
            <person name="Zhai J.W."/>
            <person name="Wu S.S."/>
            <person name="Zhou Z."/>
            <person name="Hsiao Y.Y."/>
            <person name="Wu W.L."/>
            <person name="Chen Y.Y."/>
            <person name="Lin Y.F."/>
            <person name="Hsu J.L."/>
            <person name="Li C.Y."/>
            <person name="Wang Z.W."/>
            <person name="Zhao X."/>
            <person name="Zhong W.Y."/>
            <person name="Ma X.K."/>
            <person name="Ma L."/>
            <person name="Huang J."/>
            <person name="Chen G.Z."/>
            <person name="Huang M.Z."/>
            <person name="Huang L."/>
            <person name="Peng D.H."/>
            <person name="Luo Y.B."/>
            <person name="Zou S.Q."/>
            <person name="Chen S.P."/>
            <person name="Lan S."/>
            <person name="Tsai W.C."/>
            <person name="Van de Peer Y."/>
            <person name="Liu Z.J."/>
        </authorList>
    </citation>
    <scope>NUCLEOTIDE SEQUENCE [LARGE SCALE GENOMIC DNA]</scope>
    <source>
        <strain evidence="6">Lor287</strain>
    </source>
</reference>
<dbReference type="Pfam" id="PF00412">
    <property type="entry name" value="LIM"/>
    <property type="match status" value="1"/>
</dbReference>
<keyword evidence="7" id="KW-1185">Reference proteome</keyword>
<dbReference type="Gene3D" id="2.10.110.10">
    <property type="entry name" value="Cysteine Rich Protein"/>
    <property type="match status" value="1"/>
</dbReference>
<protein>
    <submittedName>
        <fullName evidence="6">Protein DA1</fullName>
    </submittedName>
</protein>
<dbReference type="SMART" id="SM00132">
    <property type="entry name" value="LIM"/>
    <property type="match status" value="1"/>
</dbReference>
<comment type="caution">
    <text evidence="6">The sequence shown here is derived from an EMBL/GenBank/DDBJ whole genome shotgun (WGS) entry which is preliminary data.</text>
</comment>
<sequence length="465" mass="52700">MPRMPRLARVFASRSRSATPGLFYLVFVARRLYLVVFTDQGSSSTMSEGDHQEKFGDNDDGVCNEPTNSRPSEHPDHAIALSLSEEELKKQISTGTESNVDEDEKLARALQKRLNTKSRPPKSRETPRICAGCENEIGRDKFIRLVGALWHTKCVNCYACGQPLIGNGFCTYEDHPYHVSCCRNLYHPKCDVCKEFVPTKTNGEPDYMELPIWKFKSCPSHEDDGTHRCVSCNRSEPHGENYSRLDDRVMICLECLDSSIMDVDECQPLYQDVQNFYKGLNMEVDKEIPLRLVDSGFLSKGYPLPKIVMGLCRDKKQTVESPKFKRPKISILILKGLPRIVAGLTLAHEMMHGWLRLNGFPYGKLDPYVSEGISVVMSYMWLENEMMSGTDSNVASPSSSSSSNPYIKGPRSQFERKLGEFWKCKMENQVCPIYGDGFRMGYAAVLKYGLKSVLEHMKSEGNFPR</sequence>
<evidence type="ECO:0000256" key="2">
    <source>
        <dbReference type="ARBA" id="ARBA00022833"/>
    </source>
</evidence>
<evidence type="ECO:0000256" key="4">
    <source>
        <dbReference type="SAM" id="MobiDB-lite"/>
    </source>
</evidence>
<dbReference type="GO" id="GO:0046872">
    <property type="term" value="F:metal ion binding"/>
    <property type="evidence" value="ECO:0007669"/>
    <property type="project" value="UniProtKB-KW"/>
</dbReference>
<proteinExistence type="predicted"/>
<keyword evidence="1 3" id="KW-0479">Metal-binding</keyword>
<dbReference type="PANTHER" id="PTHR24209">
    <property type="entry name" value="PROTEIN DA1-RELATED 2"/>
    <property type="match status" value="1"/>
</dbReference>
<dbReference type="Proteomes" id="UP001418222">
    <property type="component" value="Unassembled WGS sequence"/>
</dbReference>
<accession>A0AAP0FZ98</accession>
<feature type="region of interest" description="Disordered" evidence="4">
    <location>
        <begin position="42"/>
        <end position="75"/>
    </location>
</feature>
<keyword evidence="2 3" id="KW-0862">Zinc</keyword>
<evidence type="ECO:0000313" key="7">
    <source>
        <dbReference type="Proteomes" id="UP001418222"/>
    </source>
</evidence>
<dbReference type="PROSITE" id="PS00478">
    <property type="entry name" value="LIM_DOMAIN_1"/>
    <property type="match status" value="1"/>
</dbReference>